<keyword evidence="3" id="KW-1185">Reference proteome</keyword>
<feature type="compositionally biased region" description="Basic and acidic residues" evidence="1">
    <location>
        <begin position="30"/>
        <end position="61"/>
    </location>
</feature>
<feature type="region of interest" description="Disordered" evidence="1">
    <location>
        <begin position="1"/>
        <end position="61"/>
    </location>
</feature>
<dbReference type="Proteomes" id="UP000005631">
    <property type="component" value="Chromosome"/>
</dbReference>
<evidence type="ECO:0000256" key="1">
    <source>
        <dbReference type="SAM" id="MobiDB-lite"/>
    </source>
</evidence>
<feature type="compositionally biased region" description="Basic and acidic residues" evidence="1">
    <location>
        <begin position="1"/>
        <end position="14"/>
    </location>
</feature>
<evidence type="ECO:0000313" key="3">
    <source>
        <dbReference type="Proteomes" id="UP000005631"/>
    </source>
</evidence>
<dbReference type="OrthoDB" id="1495286at2"/>
<gene>
    <name evidence="2" type="ordered locus">Oweho_1109</name>
</gene>
<sequence>MSKNEEKKKDDKGIPFENENVSNNPNLSPKGDDHDKKVKQKENYVEPYNKKKYDQDPKNNK</sequence>
<organism evidence="2 3">
    <name type="scientific">Owenweeksia hongkongensis (strain DSM 17368 / CIP 108786 / JCM 12287 / NRRL B-23963 / UST20020801)</name>
    <dbReference type="NCBI Taxonomy" id="926562"/>
    <lineage>
        <taxon>Bacteria</taxon>
        <taxon>Pseudomonadati</taxon>
        <taxon>Bacteroidota</taxon>
        <taxon>Flavobacteriia</taxon>
        <taxon>Flavobacteriales</taxon>
        <taxon>Owenweeksiaceae</taxon>
        <taxon>Owenweeksia</taxon>
    </lineage>
</organism>
<dbReference type="AlphaFoldDB" id="G8R4M6"/>
<dbReference type="HOGENOM" id="CLU_2918240_0_0_10"/>
<protein>
    <submittedName>
        <fullName evidence="2">Uncharacterized protein</fullName>
    </submittedName>
</protein>
<evidence type="ECO:0000313" key="2">
    <source>
        <dbReference type="EMBL" id="AEV32115.1"/>
    </source>
</evidence>
<proteinExistence type="predicted"/>
<dbReference type="RefSeq" id="WP_014201475.1">
    <property type="nucleotide sequence ID" value="NC_016599.1"/>
</dbReference>
<dbReference type="STRING" id="926562.Oweho_1109"/>
<dbReference type="KEGG" id="oho:Oweho_1109"/>
<name>G8R4M6_OWEHD</name>
<accession>G8R4M6</accession>
<reference evidence="2 3" key="1">
    <citation type="journal article" date="2012" name="Stand. Genomic Sci.">
        <title>Genome sequence of the orange-pigmented seawater bacterium Owenweeksia hongkongensis type strain (UST20020801(T)).</title>
        <authorList>
            <person name="Riedel T."/>
            <person name="Held B."/>
            <person name="Nolan M."/>
            <person name="Lucas S."/>
            <person name="Lapidus A."/>
            <person name="Tice H."/>
            <person name="Del Rio T.G."/>
            <person name="Cheng J.F."/>
            <person name="Han C."/>
            <person name="Tapia R."/>
            <person name="Goodwin L.A."/>
            <person name="Pitluck S."/>
            <person name="Liolios K."/>
            <person name="Mavromatis K."/>
            <person name="Pagani I."/>
            <person name="Ivanova N."/>
            <person name="Mikhailova N."/>
            <person name="Pati A."/>
            <person name="Chen A."/>
            <person name="Palaniappan K."/>
            <person name="Rohde M."/>
            <person name="Tindall B.J."/>
            <person name="Detter J.C."/>
            <person name="Goker M."/>
            <person name="Woyke T."/>
            <person name="Bristow J."/>
            <person name="Eisen J.A."/>
            <person name="Markowitz V."/>
            <person name="Hugenholtz P."/>
            <person name="Klenk H.P."/>
            <person name="Kyrpides N.C."/>
        </authorList>
    </citation>
    <scope>NUCLEOTIDE SEQUENCE</scope>
    <source>
        <strain evidence="3">DSM 17368 / JCM 12287 / NRRL B-23963</strain>
    </source>
</reference>
<dbReference type="EMBL" id="CP003156">
    <property type="protein sequence ID" value="AEV32115.1"/>
    <property type="molecule type" value="Genomic_DNA"/>
</dbReference>